<dbReference type="InterPro" id="IPR019546">
    <property type="entry name" value="TAT_signal_bac_arc"/>
</dbReference>
<evidence type="ECO:0000313" key="4">
    <source>
        <dbReference type="EMBL" id="MDR7379097.1"/>
    </source>
</evidence>
<keyword evidence="3" id="KW-0732">Signal</keyword>
<reference evidence="4 5" key="1">
    <citation type="submission" date="2023-07" db="EMBL/GenBank/DDBJ databases">
        <title>Sorghum-associated microbial communities from plants grown in Nebraska, USA.</title>
        <authorList>
            <person name="Schachtman D."/>
        </authorList>
    </citation>
    <scope>NUCLEOTIDE SEQUENCE [LARGE SCALE GENOMIC DNA]</scope>
    <source>
        <strain evidence="4 5">BE313</strain>
    </source>
</reference>
<organism evidence="4 5">
    <name type="scientific">Rhodoferax ferrireducens</name>
    <dbReference type="NCBI Taxonomy" id="192843"/>
    <lineage>
        <taxon>Bacteria</taxon>
        <taxon>Pseudomonadati</taxon>
        <taxon>Pseudomonadota</taxon>
        <taxon>Betaproteobacteria</taxon>
        <taxon>Burkholderiales</taxon>
        <taxon>Comamonadaceae</taxon>
        <taxon>Rhodoferax</taxon>
    </lineage>
</organism>
<dbReference type="RefSeq" id="WP_310375494.1">
    <property type="nucleotide sequence ID" value="NZ_JAVDXT010000004.1"/>
</dbReference>
<dbReference type="PANTHER" id="PTHR30344:SF1">
    <property type="entry name" value="6-PHOSPHOGLUCONOLACTONASE"/>
    <property type="match status" value="1"/>
</dbReference>
<protein>
    <submittedName>
        <fullName evidence="4">6-phosphogluconolactonase (Cycloisomerase 2 family)</fullName>
    </submittedName>
</protein>
<dbReference type="Gene3D" id="2.130.10.10">
    <property type="entry name" value="YVTN repeat-like/Quinoprotein amine dehydrogenase"/>
    <property type="match status" value="1"/>
</dbReference>
<evidence type="ECO:0000256" key="1">
    <source>
        <dbReference type="ARBA" id="ARBA00005564"/>
    </source>
</evidence>
<dbReference type="InterPro" id="IPR011048">
    <property type="entry name" value="Haem_d1_sf"/>
</dbReference>
<proteinExistence type="inferred from homology"/>
<evidence type="ECO:0000313" key="5">
    <source>
        <dbReference type="Proteomes" id="UP001180487"/>
    </source>
</evidence>
<evidence type="ECO:0000256" key="2">
    <source>
        <dbReference type="ARBA" id="ARBA00022526"/>
    </source>
</evidence>
<accession>A0ABU2CD10</accession>
<name>A0ABU2CD10_9BURK</name>
<dbReference type="InterPro" id="IPR015943">
    <property type="entry name" value="WD40/YVTN_repeat-like_dom_sf"/>
</dbReference>
<keyword evidence="2" id="KW-0119">Carbohydrate metabolism</keyword>
<sequence>MPSRVTDQELHYDHTAASRRHFLKATAVVSGLGALGLTALSAQAASSGPVYAYVGTYTDGGKPWRGGRGLGVHQFALNSATGALMPIAGAPAAVLNTGDAASKLRNPASLARHPSLRMLYAGNEFSAVAGADSGGSVSAYRIEANGALSFVAEIACGGKDPAHISVHPDGRFLFTANYSSGDVSVIALRADGGFDADKPVAVYKDVDACGGTQCKPGADVVPKAALSHEGFATSDHDGPHAHMVHSDPGGNFVLVADLGLDRVISYKFDRSTGVLSQPSSVAVSESSGARHFCFHPNGKWLYLVNEEASTIAFMRYHSGTGVLTLVSETSALPPGFKGTSYASGIRMLPDGQHFVSLNRLHDSISLFKINAAGEPKLVREEWTRGNYPRSCTLDPSGKFLYVCHNKQGDNVTIFRVTKGDIQFTGQYVAVGSASSIEFSA</sequence>
<dbReference type="SUPFAM" id="SSF51004">
    <property type="entry name" value="C-terminal (heme d1) domain of cytochrome cd1-nitrite reductase"/>
    <property type="match status" value="1"/>
</dbReference>
<comment type="similarity">
    <text evidence="1">Belongs to the cycloisomerase 2 family.</text>
</comment>
<dbReference type="EMBL" id="JAVDXT010000004">
    <property type="protein sequence ID" value="MDR7379097.1"/>
    <property type="molecule type" value="Genomic_DNA"/>
</dbReference>
<comment type="caution">
    <text evidence="4">The sequence shown here is derived from an EMBL/GenBank/DDBJ whole genome shotgun (WGS) entry which is preliminary data.</text>
</comment>
<gene>
    <name evidence="4" type="ORF">J2X19_003791</name>
</gene>
<keyword evidence="2" id="KW-0313">Glucose metabolism</keyword>
<dbReference type="InterPro" id="IPR050282">
    <property type="entry name" value="Cycloisomerase_2"/>
</dbReference>
<dbReference type="Pfam" id="PF10282">
    <property type="entry name" value="Lactonase"/>
    <property type="match status" value="1"/>
</dbReference>
<dbReference type="PROSITE" id="PS51318">
    <property type="entry name" value="TAT"/>
    <property type="match status" value="1"/>
</dbReference>
<dbReference type="PANTHER" id="PTHR30344">
    <property type="entry name" value="6-PHOSPHOGLUCONOLACTONASE-RELATED"/>
    <property type="match status" value="1"/>
</dbReference>
<feature type="signal peptide" evidence="3">
    <location>
        <begin position="1"/>
        <end position="44"/>
    </location>
</feature>
<dbReference type="InterPro" id="IPR006311">
    <property type="entry name" value="TAT_signal"/>
</dbReference>
<dbReference type="Proteomes" id="UP001180487">
    <property type="component" value="Unassembled WGS sequence"/>
</dbReference>
<dbReference type="InterPro" id="IPR019405">
    <property type="entry name" value="Lactonase_7-beta_prop"/>
</dbReference>
<dbReference type="NCBIfam" id="TIGR01409">
    <property type="entry name" value="TAT_signal_seq"/>
    <property type="match status" value="1"/>
</dbReference>
<feature type="chain" id="PRO_5045999919" evidence="3">
    <location>
        <begin position="45"/>
        <end position="440"/>
    </location>
</feature>
<evidence type="ECO:0000256" key="3">
    <source>
        <dbReference type="SAM" id="SignalP"/>
    </source>
</evidence>
<keyword evidence="5" id="KW-1185">Reference proteome</keyword>